<dbReference type="EMBL" id="UOEB01000133">
    <property type="protein sequence ID" value="VAV84185.1"/>
    <property type="molecule type" value="Genomic_DNA"/>
</dbReference>
<dbReference type="InterPro" id="IPR032286">
    <property type="entry name" value="DUF4837"/>
</dbReference>
<evidence type="ECO:0000313" key="1">
    <source>
        <dbReference type="EMBL" id="VAV84185.1"/>
    </source>
</evidence>
<proteinExistence type="predicted"/>
<gene>
    <name evidence="1" type="ORF">MNBD_BACTEROID02-95</name>
</gene>
<protein>
    <recommendedName>
        <fullName evidence="2">DUF4837 domain-containing protein</fullName>
    </recommendedName>
</protein>
<organism evidence="1">
    <name type="scientific">hydrothermal vent metagenome</name>
    <dbReference type="NCBI Taxonomy" id="652676"/>
    <lineage>
        <taxon>unclassified sequences</taxon>
        <taxon>metagenomes</taxon>
        <taxon>ecological metagenomes</taxon>
    </lineage>
</organism>
<accession>A0A3B0RL11</accession>
<dbReference type="PROSITE" id="PS51257">
    <property type="entry name" value="PROKAR_LIPOPROTEIN"/>
    <property type="match status" value="1"/>
</dbReference>
<dbReference type="AlphaFoldDB" id="A0A3B0RL11"/>
<reference evidence="1" key="1">
    <citation type="submission" date="2018-06" db="EMBL/GenBank/DDBJ databases">
        <authorList>
            <person name="Zhirakovskaya E."/>
        </authorList>
    </citation>
    <scope>NUCLEOTIDE SEQUENCE</scope>
</reference>
<evidence type="ECO:0008006" key="2">
    <source>
        <dbReference type="Google" id="ProtNLM"/>
    </source>
</evidence>
<name>A0A3B0RL11_9ZZZZ</name>
<sequence>MKKIILATFSIMLFVACKEDGAKAKRIVSSSSGNINNLSVVIDNNLWEGNVGETIREIFGAEVYGLPQQEPLFSMSQMPTAIFTGFARKNRTVLKIEKGKEAKVTFLENPFAKPQKLVLITGKTNNDIIEQIKQNAPKIISEFKNEEIKEKQKRISKSLNKNNNIEQKLGLKIKFPSAYRVAKEDSTFFWLRRDIKAGTLNILLYEMPLNAISEGDTAINDIIKMRDSIGKVYIPGPIEGSYMITEEAYTPFFKTTILDNKPTLETRSTWEVKNAFMAGPFLNYIIKDEINNRLLVLEGFAFAPSVAKRDYMFELEAILRSVKIK</sequence>
<dbReference type="Pfam" id="PF16125">
    <property type="entry name" value="DUF4837"/>
    <property type="match status" value="1"/>
</dbReference>